<keyword evidence="7 11" id="KW-0472">Membrane</keyword>
<evidence type="ECO:0000256" key="11">
    <source>
        <dbReference type="SAM" id="Phobius"/>
    </source>
</evidence>
<evidence type="ECO:0000256" key="10">
    <source>
        <dbReference type="ARBA" id="ARBA00030803"/>
    </source>
</evidence>
<comment type="subcellular location">
    <subcellularLocation>
        <location evidence="2">Cell membrane</location>
    </subcellularLocation>
    <subcellularLocation>
        <location evidence="1">Membrane</location>
        <topology evidence="1">Single-pass membrane protein</topology>
    </subcellularLocation>
</comment>
<proteinExistence type="predicted"/>
<dbReference type="GO" id="GO:0005886">
    <property type="term" value="C:plasma membrane"/>
    <property type="evidence" value="ECO:0007669"/>
    <property type="project" value="UniProtKB-SubCell"/>
</dbReference>
<dbReference type="GO" id="GO:0006417">
    <property type="term" value="P:regulation of translation"/>
    <property type="evidence" value="ECO:0007669"/>
    <property type="project" value="TreeGrafter"/>
</dbReference>
<sequence length="256" mass="26835">MTMPEMHTLTGAYAVDALSEVERAQFQRHLAECASCAQEVLELQMTATRLGAALAEDPPPELKRRVLAEAMATRQQPPKTRFGAGERVKDRRRAPRWAIAAVAAAVVGLAGTAVFGGIAYDNHSQLTAARERAAQYAERYAPVADVLSAVDLRTGHAETSAGGGGTVMMSRAKDRLVFMAAQLPANEPGRTYQAWLMYPGAAPKPAGLISGGQDGALLVADGLGGAEKFALSVEQAGGSPTGSPSKDVVMVMSMPT</sequence>
<dbReference type="Pfam" id="PF13490">
    <property type="entry name" value="zf-HC2"/>
    <property type="match status" value="1"/>
</dbReference>
<evidence type="ECO:0000313" key="15">
    <source>
        <dbReference type="Proteomes" id="UP000028492"/>
    </source>
</evidence>
<dbReference type="InterPro" id="IPR051474">
    <property type="entry name" value="Anti-sigma-K/W_factor"/>
</dbReference>
<organism evidence="14 15">
    <name type="scientific">Amycolatopsis japonica</name>
    <dbReference type="NCBI Taxonomy" id="208439"/>
    <lineage>
        <taxon>Bacteria</taxon>
        <taxon>Bacillati</taxon>
        <taxon>Actinomycetota</taxon>
        <taxon>Actinomycetes</taxon>
        <taxon>Pseudonocardiales</taxon>
        <taxon>Pseudonocardiaceae</taxon>
        <taxon>Amycolatopsis</taxon>
        <taxon>Amycolatopsis japonica group</taxon>
    </lineage>
</organism>
<dbReference type="InterPro" id="IPR027383">
    <property type="entry name" value="Znf_put"/>
</dbReference>
<name>A0A075URZ2_9PSEU</name>
<dbReference type="EMBL" id="CP008953">
    <property type="protein sequence ID" value="AIG75171.1"/>
    <property type="molecule type" value="Genomic_DNA"/>
</dbReference>
<keyword evidence="15" id="KW-1185">Reference proteome</keyword>
<evidence type="ECO:0000313" key="14">
    <source>
        <dbReference type="EMBL" id="AIG75171.1"/>
    </source>
</evidence>
<keyword evidence="5 11" id="KW-1133">Transmembrane helix</keyword>
<protein>
    <recommendedName>
        <fullName evidence="10">Regulator of SigK</fullName>
    </recommendedName>
    <alternativeName>
        <fullName evidence="9">Sigma-K anti-sigma factor RskA</fullName>
    </alternativeName>
</protein>
<dbReference type="AlphaFoldDB" id="A0A075URZ2"/>
<keyword evidence="6" id="KW-0805">Transcription regulation</keyword>
<reference evidence="14 15" key="1">
    <citation type="journal article" date="2014" name="J. Biotechnol.">
        <title>Complete genome sequence of the actinobacterium Amycolatopsis japonica MG417-CF17(T) (=DSM 44213T) producing (S,S)-N,N'-ethylenediaminedisuccinic acid.</title>
        <authorList>
            <person name="Stegmann E."/>
            <person name="Albersmeier A."/>
            <person name="Spohn M."/>
            <person name="Gert H."/>
            <person name="Weber T."/>
            <person name="Wohlleben W."/>
            <person name="Kalinowski J."/>
            <person name="Ruckert C."/>
        </authorList>
    </citation>
    <scope>NUCLEOTIDE SEQUENCE [LARGE SCALE GENOMIC DNA]</scope>
    <source>
        <strain evidence="15">MG417-CF17 (DSM 44213)</strain>
    </source>
</reference>
<dbReference type="Gene3D" id="1.10.10.1320">
    <property type="entry name" value="Anti-sigma factor, zinc-finger domain"/>
    <property type="match status" value="1"/>
</dbReference>
<evidence type="ECO:0000256" key="5">
    <source>
        <dbReference type="ARBA" id="ARBA00022989"/>
    </source>
</evidence>
<evidence type="ECO:0000256" key="9">
    <source>
        <dbReference type="ARBA" id="ARBA00029829"/>
    </source>
</evidence>
<dbReference type="STRING" id="208439.AJAP_11420"/>
<dbReference type="PANTHER" id="PTHR37461:SF1">
    <property type="entry name" value="ANTI-SIGMA-K FACTOR RSKA"/>
    <property type="match status" value="1"/>
</dbReference>
<dbReference type="InterPro" id="IPR041916">
    <property type="entry name" value="Anti_sigma_zinc_sf"/>
</dbReference>
<dbReference type="GO" id="GO:0016989">
    <property type="term" value="F:sigma factor antagonist activity"/>
    <property type="evidence" value="ECO:0007669"/>
    <property type="project" value="TreeGrafter"/>
</dbReference>
<dbReference type="HOGENOM" id="CLU_075802_1_0_11"/>
<keyword evidence="8" id="KW-0804">Transcription</keyword>
<dbReference type="Pfam" id="PF10099">
    <property type="entry name" value="RskA_C"/>
    <property type="match status" value="1"/>
</dbReference>
<dbReference type="PANTHER" id="PTHR37461">
    <property type="entry name" value="ANTI-SIGMA-K FACTOR RSKA"/>
    <property type="match status" value="1"/>
</dbReference>
<accession>A0A075URZ2</accession>
<dbReference type="RefSeq" id="WP_038510434.1">
    <property type="nucleotide sequence ID" value="NZ_CP008953.1"/>
</dbReference>
<evidence type="ECO:0000256" key="4">
    <source>
        <dbReference type="ARBA" id="ARBA00022692"/>
    </source>
</evidence>
<evidence type="ECO:0000256" key="7">
    <source>
        <dbReference type="ARBA" id="ARBA00023136"/>
    </source>
</evidence>
<keyword evidence="4 11" id="KW-0812">Transmembrane</keyword>
<gene>
    <name evidence="14" type="ORF">AJAP_11420</name>
</gene>
<evidence type="ECO:0000256" key="1">
    <source>
        <dbReference type="ARBA" id="ARBA00004167"/>
    </source>
</evidence>
<dbReference type="KEGG" id="aja:AJAP_11420"/>
<evidence type="ECO:0000256" key="6">
    <source>
        <dbReference type="ARBA" id="ARBA00023015"/>
    </source>
</evidence>
<feature type="domain" description="Putative zinc-finger" evidence="13">
    <location>
        <begin position="11"/>
        <end position="37"/>
    </location>
</feature>
<evidence type="ECO:0000259" key="13">
    <source>
        <dbReference type="Pfam" id="PF13490"/>
    </source>
</evidence>
<feature type="transmembrane region" description="Helical" evidence="11">
    <location>
        <begin position="97"/>
        <end position="120"/>
    </location>
</feature>
<dbReference type="Proteomes" id="UP000028492">
    <property type="component" value="Chromosome"/>
</dbReference>
<dbReference type="eggNOG" id="COG5343">
    <property type="taxonomic scope" value="Bacteria"/>
</dbReference>
<evidence type="ECO:0000256" key="2">
    <source>
        <dbReference type="ARBA" id="ARBA00004236"/>
    </source>
</evidence>
<evidence type="ECO:0000256" key="3">
    <source>
        <dbReference type="ARBA" id="ARBA00022475"/>
    </source>
</evidence>
<evidence type="ECO:0000259" key="12">
    <source>
        <dbReference type="Pfam" id="PF10099"/>
    </source>
</evidence>
<feature type="domain" description="Anti-sigma K factor RskA C-terminal" evidence="12">
    <location>
        <begin position="100"/>
        <end position="247"/>
    </location>
</feature>
<evidence type="ECO:0000256" key="8">
    <source>
        <dbReference type="ARBA" id="ARBA00023163"/>
    </source>
</evidence>
<keyword evidence="3" id="KW-1003">Cell membrane</keyword>
<dbReference type="InterPro" id="IPR018764">
    <property type="entry name" value="RskA_C"/>
</dbReference>